<dbReference type="InterPro" id="IPR043502">
    <property type="entry name" value="DNA/RNA_pol_sf"/>
</dbReference>
<dbReference type="PANTHER" id="PTHR31511">
    <property type="entry name" value="PROTEIN CBG23764"/>
    <property type="match status" value="1"/>
</dbReference>
<evidence type="ECO:0000313" key="1">
    <source>
        <dbReference type="EMBL" id="VDI35302.1"/>
    </source>
</evidence>
<dbReference type="SUPFAM" id="SSF56672">
    <property type="entry name" value="DNA/RNA polymerases"/>
    <property type="match status" value="1"/>
</dbReference>
<name>A0A8B6EK36_MYTGA</name>
<accession>A0A8B6EK36</accession>
<reference evidence="1" key="1">
    <citation type="submission" date="2018-11" db="EMBL/GenBank/DDBJ databases">
        <authorList>
            <person name="Alioto T."/>
            <person name="Alioto T."/>
        </authorList>
    </citation>
    <scope>NUCLEOTIDE SEQUENCE</scope>
</reference>
<dbReference type="OrthoDB" id="2419425at2759"/>
<evidence type="ECO:0000313" key="2">
    <source>
        <dbReference type="Proteomes" id="UP000596742"/>
    </source>
</evidence>
<dbReference type="Proteomes" id="UP000596742">
    <property type="component" value="Unassembled WGS sequence"/>
</dbReference>
<organism evidence="1 2">
    <name type="scientific">Mytilus galloprovincialis</name>
    <name type="common">Mediterranean mussel</name>
    <dbReference type="NCBI Taxonomy" id="29158"/>
    <lineage>
        <taxon>Eukaryota</taxon>
        <taxon>Metazoa</taxon>
        <taxon>Spiralia</taxon>
        <taxon>Lophotrochozoa</taxon>
        <taxon>Mollusca</taxon>
        <taxon>Bivalvia</taxon>
        <taxon>Autobranchia</taxon>
        <taxon>Pteriomorphia</taxon>
        <taxon>Mytilida</taxon>
        <taxon>Mytiloidea</taxon>
        <taxon>Mytilidae</taxon>
        <taxon>Mytilinae</taxon>
        <taxon>Mytilus</taxon>
    </lineage>
</organism>
<gene>
    <name evidence="1" type="ORF">MGAL_10B033625</name>
</gene>
<dbReference type="PANTHER" id="PTHR31511:SF12">
    <property type="entry name" value="RHO TERMINATION FACTOR N-TERMINAL DOMAIN-CONTAINING PROTEIN"/>
    <property type="match status" value="1"/>
</dbReference>
<keyword evidence="2" id="KW-1185">Reference proteome</keyword>
<evidence type="ECO:0008006" key="3">
    <source>
        <dbReference type="Google" id="ProtNLM"/>
    </source>
</evidence>
<proteinExistence type="predicted"/>
<dbReference type="EMBL" id="UYJE01005228">
    <property type="protein sequence ID" value="VDI35302.1"/>
    <property type="molecule type" value="Genomic_DNA"/>
</dbReference>
<comment type="caution">
    <text evidence="1">The sequence shown here is derived from an EMBL/GenBank/DDBJ whole genome shotgun (WGS) entry which is preliminary data.</text>
</comment>
<protein>
    <recommendedName>
        <fullName evidence="3">DNA-directed DNA polymerase</fullName>
    </recommendedName>
</protein>
<dbReference type="AlphaFoldDB" id="A0A8B6EK36"/>
<sequence length="540" mass="61988">MLIETNTAHKFTREEVFTKKELKTIAKRQTITNYSRLGRADLTELVKKNIENARVKEEIKIVDRRDASKGVFGTITIEPLKQHDMLTFFDVSQSTIASTISDALTKKKALKLQLVLQVEMVKTNAATGENIYVNPHFRSTLTTITVSTDLELEIAFMVEKVKENMAKCMREGSGWTFGHIEKLEIHLNKFKPLKGSSYIALPKPLAQRKAIINVQNTHQECLRWAILSALHHEEVDKNCTKQVGQYKKWAGIYVWLTINSTTSPGISYDAMLKCTGVRLELLSDPDMLMMFENATRGGVAMISHRHGKANNPYMKNFDSSQSTKYLTYLDANNLYGWAMVQSLPTGDFEWVEPEEIEEILDYPDDHEYGAMVKCDLEYPEKLHDAHNDYPLAPQNVEINKVRKLVPHLVFGKTMENIRKRVDVRLVNSEKQALKLVAKPNFDRRVVFTNNLAAVHMKKTKLKFDKPVYLGACILDISKTLMYDFQYGFIRKIYGDNAHLFTDTDSLAYEHYEQLRTLHHTSKKNFHGLSVDKFVHEPCTD</sequence>